<evidence type="ECO:0000313" key="3">
    <source>
        <dbReference type="Proteomes" id="UP000003250"/>
    </source>
</evidence>
<dbReference type="Proteomes" id="UP000003250">
    <property type="component" value="Unassembled WGS sequence"/>
</dbReference>
<sequence>MTEAPKRTAELWPLAGSSQPKLFPEFGVFVSEPVGEELLQTGIFFFKLHQILELIALFCVPGSFLPLIVGLFRDSGFLDCGPDALSLSDLLFDRA</sequence>
<evidence type="ECO:0000313" key="2">
    <source>
        <dbReference type="EMBL" id="EHK52336.1"/>
    </source>
</evidence>
<name>H0I3X9_9HYPH</name>
<reference evidence="2 3" key="1">
    <citation type="journal article" date="2012" name="J. Bacteriol.">
        <title>Draft Genome Sequence of Mesorhizobium alhagi CCNWXJ12-2T, a Novel Salt-Resistant Species Isolated from the Desert of Northwestern China.</title>
        <authorList>
            <person name="Zhou M."/>
            <person name="Chen W."/>
            <person name="Chen H."/>
            <person name="Wei G."/>
        </authorList>
    </citation>
    <scope>NUCLEOTIDE SEQUENCE [LARGE SCALE GENOMIC DNA]</scope>
    <source>
        <strain evidence="2 3">CCNWXJ12-2</strain>
    </source>
</reference>
<gene>
    <name evidence="2" type="ORF">MAXJ12_35981</name>
</gene>
<keyword evidence="1" id="KW-1133">Transmembrane helix</keyword>
<feature type="transmembrane region" description="Helical" evidence="1">
    <location>
        <begin position="51"/>
        <end position="72"/>
    </location>
</feature>
<keyword evidence="1" id="KW-0812">Transmembrane</keyword>
<dbReference type="EMBL" id="AHAM01000338">
    <property type="protein sequence ID" value="EHK52336.1"/>
    <property type="molecule type" value="Genomic_DNA"/>
</dbReference>
<protein>
    <submittedName>
        <fullName evidence="2">Uncharacterized protein</fullName>
    </submittedName>
</protein>
<organism evidence="2 3">
    <name type="scientific">Mesorhizobium alhagi CCNWXJ12-2</name>
    <dbReference type="NCBI Taxonomy" id="1107882"/>
    <lineage>
        <taxon>Bacteria</taxon>
        <taxon>Pseudomonadati</taxon>
        <taxon>Pseudomonadota</taxon>
        <taxon>Alphaproteobacteria</taxon>
        <taxon>Hyphomicrobiales</taxon>
        <taxon>Phyllobacteriaceae</taxon>
        <taxon>Allomesorhizobium</taxon>
    </lineage>
</organism>
<keyword evidence="3" id="KW-1185">Reference proteome</keyword>
<proteinExistence type="predicted"/>
<keyword evidence="1" id="KW-0472">Membrane</keyword>
<accession>H0I3X9</accession>
<dbReference type="AlphaFoldDB" id="H0I3X9"/>
<evidence type="ECO:0000256" key="1">
    <source>
        <dbReference type="SAM" id="Phobius"/>
    </source>
</evidence>